<evidence type="ECO:0000313" key="1">
    <source>
        <dbReference type="EMBL" id="WLV26069.1"/>
    </source>
</evidence>
<gene>
    <name evidence="1" type="ORF">QR721_13345</name>
</gene>
<dbReference type="Pfam" id="PF10127">
    <property type="entry name" value="RlaP"/>
    <property type="match status" value="1"/>
</dbReference>
<name>A0ABY9KYW9_9BACI</name>
<dbReference type="InterPro" id="IPR018775">
    <property type="entry name" value="RlaP"/>
</dbReference>
<sequence>MEQLIKDKILEVEKRFHVKVLFAIDAGSRAWGFPSQDSDYDVRFIYIHQPDWYLSIDQQGVGTKQNVIELPIDEMLDMSGWEITKALRLFRKSNPSLLEWLRSSIVYYEKYSFIEDLKRLEPMVFKPSTCLYHYMNIAESNYHEHLQGPIVKAKKYFYALRAALACEWIEKYKTAPPVEFKMLLEDILPDGELKDEIEQLQKRKMEGDELDTESRNTIIDEYLESELERIEAYSKRGKAPAGDPTPALNALFRSTLMEVYPSS</sequence>
<reference evidence="1" key="1">
    <citation type="submission" date="2023-06" db="EMBL/GenBank/DDBJ databases">
        <title>A Treasure from Seagulls: Isolation and Description of Aciduricobacillus qingdaonensis gen. nov., sp. nov., a Rare Obligately Uric Acid-utilizing Member in the Family Bacillaceae.</title>
        <authorList>
            <person name="Liu W."/>
            <person name="Wang B."/>
        </authorList>
    </citation>
    <scope>NUCLEOTIDE SEQUENCE</scope>
    <source>
        <strain evidence="1">44XB</strain>
    </source>
</reference>
<dbReference type="PANTHER" id="PTHR34817:SF2">
    <property type="entry name" value="NUCLEOTIDYLTRANSFERASE"/>
    <property type="match status" value="1"/>
</dbReference>
<dbReference type="RefSeq" id="WP_348029849.1">
    <property type="nucleotide sequence ID" value="NZ_CP129113.1"/>
</dbReference>
<proteinExistence type="predicted"/>
<dbReference type="EMBL" id="CP129113">
    <property type="protein sequence ID" value="WLV26069.1"/>
    <property type="molecule type" value="Genomic_DNA"/>
</dbReference>
<dbReference type="PANTHER" id="PTHR34817">
    <property type="entry name" value="NUCLEOTIDYLTRANSFERASE"/>
    <property type="match status" value="1"/>
</dbReference>
<keyword evidence="2" id="KW-1185">Reference proteome</keyword>
<dbReference type="Proteomes" id="UP001180087">
    <property type="component" value="Chromosome"/>
</dbReference>
<accession>A0ABY9KYW9</accession>
<organism evidence="1 2">
    <name type="scientific">Aciduricibacillus chroicocephali</name>
    <dbReference type="NCBI Taxonomy" id="3054939"/>
    <lineage>
        <taxon>Bacteria</taxon>
        <taxon>Bacillati</taxon>
        <taxon>Bacillota</taxon>
        <taxon>Bacilli</taxon>
        <taxon>Bacillales</taxon>
        <taxon>Bacillaceae</taxon>
        <taxon>Aciduricibacillus</taxon>
    </lineage>
</organism>
<evidence type="ECO:0000313" key="2">
    <source>
        <dbReference type="Proteomes" id="UP001180087"/>
    </source>
</evidence>
<protein>
    <submittedName>
        <fullName evidence="1">Nucleotidyltransferase domain-containing protein</fullName>
    </submittedName>
</protein>